<dbReference type="EMBL" id="JXTB01000137">
    <property type="protein sequence ID" value="PON59736.1"/>
    <property type="molecule type" value="Genomic_DNA"/>
</dbReference>
<evidence type="ECO:0000256" key="6">
    <source>
        <dbReference type="SAM" id="Phobius"/>
    </source>
</evidence>
<dbReference type="PANTHER" id="PTHR23504:SF114">
    <property type="entry name" value="PROTEIN ZINC INDUCED FACILITATOR-LIKE 1"/>
    <property type="match status" value="1"/>
</dbReference>
<protein>
    <submittedName>
        <fullName evidence="7">Major facilitator</fullName>
    </submittedName>
</protein>
<evidence type="ECO:0000256" key="4">
    <source>
        <dbReference type="ARBA" id="ARBA00022989"/>
    </source>
</evidence>
<accession>A0A2P5CFC4</accession>
<keyword evidence="2" id="KW-0813">Transport</keyword>
<evidence type="ECO:0000256" key="3">
    <source>
        <dbReference type="ARBA" id="ARBA00022692"/>
    </source>
</evidence>
<comment type="caution">
    <text evidence="7">The sequence shown here is derived from an EMBL/GenBank/DDBJ whole genome shotgun (WGS) entry which is preliminary data.</text>
</comment>
<dbReference type="PANTHER" id="PTHR23504">
    <property type="entry name" value="MAJOR FACILITATOR SUPERFAMILY DOMAIN-CONTAINING PROTEIN 10"/>
    <property type="match status" value="1"/>
</dbReference>
<gene>
    <name evidence="7" type="ORF">PanWU01x14_157930</name>
</gene>
<keyword evidence="3 6" id="KW-0812">Transmembrane</keyword>
<dbReference type="InterPro" id="IPR011701">
    <property type="entry name" value="MFS"/>
</dbReference>
<feature type="transmembrane region" description="Helical" evidence="6">
    <location>
        <begin position="100"/>
        <end position="125"/>
    </location>
</feature>
<evidence type="ECO:0000256" key="2">
    <source>
        <dbReference type="ARBA" id="ARBA00022448"/>
    </source>
</evidence>
<organism evidence="7 8">
    <name type="scientific">Parasponia andersonii</name>
    <name type="common">Sponia andersonii</name>
    <dbReference type="NCBI Taxonomy" id="3476"/>
    <lineage>
        <taxon>Eukaryota</taxon>
        <taxon>Viridiplantae</taxon>
        <taxon>Streptophyta</taxon>
        <taxon>Embryophyta</taxon>
        <taxon>Tracheophyta</taxon>
        <taxon>Spermatophyta</taxon>
        <taxon>Magnoliopsida</taxon>
        <taxon>eudicotyledons</taxon>
        <taxon>Gunneridae</taxon>
        <taxon>Pentapetalae</taxon>
        <taxon>rosids</taxon>
        <taxon>fabids</taxon>
        <taxon>Rosales</taxon>
        <taxon>Cannabaceae</taxon>
        <taxon>Parasponia</taxon>
    </lineage>
</organism>
<evidence type="ECO:0000256" key="1">
    <source>
        <dbReference type="ARBA" id="ARBA00004141"/>
    </source>
</evidence>
<evidence type="ECO:0000313" key="7">
    <source>
        <dbReference type="EMBL" id="PON59736.1"/>
    </source>
</evidence>
<dbReference type="Gene3D" id="1.20.1250.20">
    <property type="entry name" value="MFS general substrate transporter like domains"/>
    <property type="match status" value="1"/>
</dbReference>
<reference evidence="8" key="1">
    <citation type="submission" date="2016-06" db="EMBL/GenBank/DDBJ databases">
        <title>Parallel loss of symbiosis genes in relatives of nitrogen-fixing non-legume Parasponia.</title>
        <authorList>
            <person name="Van Velzen R."/>
            <person name="Holmer R."/>
            <person name="Bu F."/>
            <person name="Rutten L."/>
            <person name="Van Zeijl A."/>
            <person name="Liu W."/>
            <person name="Santuari L."/>
            <person name="Cao Q."/>
            <person name="Sharma T."/>
            <person name="Shen D."/>
            <person name="Roswanjaya Y."/>
            <person name="Wardhani T."/>
            <person name="Kalhor M.S."/>
            <person name="Jansen J."/>
            <person name="Van den Hoogen J."/>
            <person name="Gungor B."/>
            <person name="Hartog M."/>
            <person name="Hontelez J."/>
            <person name="Verver J."/>
            <person name="Yang W.-C."/>
            <person name="Schijlen E."/>
            <person name="Repin R."/>
            <person name="Schilthuizen M."/>
            <person name="Schranz E."/>
            <person name="Heidstra R."/>
            <person name="Miyata K."/>
            <person name="Fedorova E."/>
            <person name="Kohlen W."/>
            <person name="Bisseling T."/>
            <person name="Smit S."/>
            <person name="Geurts R."/>
        </authorList>
    </citation>
    <scope>NUCLEOTIDE SEQUENCE [LARGE SCALE GENOMIC DNA]</scope>
    <source>
        <strain evidence="8">cv. WU1-14</strain>
    </source>
</reference>
<dbReference type="Proteomes" id="UP000237105">
    <property type="component" value="Unassembled WGS sequence"/>
</dbReference>
<feature type="non-terminal residue" evidence="7">
    <location>
        <position position="1"/>
    </location>
</feature>
<dbReference type="GO" id="GO:0009705">
    <property type="term" value="C:plant-type vacuole membrane"/>
    <property type="evidence" value="ECO:0007669"/>
    <property type="project" value="TreeGrafter"/>
</dbReference>
<dbReference type="GO" id="GO:0005886">
    <property type="term" value="C:plasma membrane"/>
    <property type="evidence" value="ECO:0007669"/>
    <property type="project" value="TreeGrafter"/>
</dbReference>
<feature type="transmembrane region" description="Helical" evidence="6">
    <location>
        <begin position="13"/>
        <end position="35"/>
    </location>
</feature>
<sequence>IRDLHIAEREEDIAYYAGYVGSAYMLGRALTSVFWGVVADRYGRKPVIILGTISVVNYWMAITTRFLLGSLNGLLGPIKAYSSEIFREEHQALGMSTVSAAWGIGLVIGPALGGFFAQIFSLWALSPRKFGGLSYSTEVVGEVLVIAGINYTSIDKFPIYCLVIGVHTFRADKHCICD</sequence>
<dbReference type="InterPro" id="IPR036259">
    <property type="entry name" value="MFS_trans_sf"/>
</dbReference>
<dbReference type="AlphaFoldDB" id="A0A2P5CFC4"/>
<name>A0A2P5CFC4_PARAD</name>
<feature type="transmembrane region" description="Helical" evidence="6">
    <location>
        <begin position="47"/>
        <end position="68"/>
    </location>
</feature>
<dbReference type="Pfam" id="PF07690">
    <property type="entry name" value="MFS_1"/>
    <property type="match status" value="1"/>
</dbReference>
<evidence type="ECO:0000313" key="8">
    <source>
        <dbReference type="Proteomes" id="UP000237105"/>
    </source>
</evidence>
<proteinExistence type="predicted"/>
<keyword evidence="4 6" id="KW-1133">Transmembrane helix</keyword>
<evidence type="ECO:0000256" key="5">
    <source>
        <dbReference type="ARBA" id="ARBA00023136"/>
    </source>
</evidence>
<keyword evidence="5 6" id="KW-0472">Membrane</keyword>
<dbReference type="OrthoDB" id="10262656at2759"/>
<dbReference type="GO" id="GO:0090333">
    <property type="term" value="P:regulation of stomatal closure"/>
    <property type="evidence" value="ECO:0007669"/>
    <property type="project" value="TreeGrafter"/>
</dbReference>
<keyword evidence="8" id="KW-1185">Reference proteome</keyword>
<dbReference type="SUPFAM" id="SSF103473">
    <property type="entry name" value="MFS general substrate transporter"/>
    <property type="match status" value="1"/>
</dbReference>
<comment type="subcellular location">
    <subcellularLocation>
        <location evidence="1">Membrane</location>
        <topology evidence="1">Multi-pass membrane protein</topology>
    </subcellularLocation>
</comment>
<dbReference type="GO" id="GO:0022821">
    <property type="term" value="F:solute:potassium antiporter activity"/>
    <property type="evidence" value="ECO:0007669"/>
    <property type="project" value="TreeGrafter"/>
</dbReference>